<accession>A0A3D8QJ29</accession>
<evidence type="ECO:0000313" key="11">
    <source>
        <dbReference type="EMBL" id="RDW61718.1"/>
    </source>
</evidence>
<dbReference type="Pfam" id="PF00172">
    <property type="entry name" value="Zn_clus"/>
    <property type="match status" value="1"/>
</dbReference>
<dbReference type="AlphaFoldDB" id="A0A3D8QJ29"/>
<dbReference type="GO" id="GO:0003677">
    <property type="term" value="F:DNA binding"/>
    <property type="evidence" value="ECO:0007669"/>
    <property type="project" value="UniProtKB-KW"/>
</dbReference>
<comment type="caution">
    <text evidence="11">The sequence shown here is derived from an EMBL/GenBank/DDBJ whole genome shotgun (WGS) entry which is preliminary data.</text>
</comment>
<organism evidence="11 12">
    <name type="scientific">Aspergillus mulundensis</name>
    <dbReference type="NCBI Taxonomy" id="1810919"/>
    <lineage>
        <taxon>Eukaryota</taxon>
        <taxon>Fungi</taxon>
        <taxon>Dikarya</taxon>
        <taxon>Ascomycota</taxon>
        <taxon>Pezizomycotina</taxon>
        <taxon>Eurotiomycetes</taxon>
        <taxon>Eurotiomycetidae</taxon>
        <taxon>Eurotiales</taxon>
        <taxon>Aspergillaceae</taxon>
        <taxon>Aspergillus</taxon>
        <taxon>Aspergillus subgen. Nidulantes</taxon>
    </lineage>
</organism>
<evidence type="ECO:0000313" key="12">
    <source>
        <dbReference type="Proteomes" id="UP000256690"/>
    </source>
</evidence>
<keyword evidence="2" id="KW-0862">Zinc</keyword>
<dbReference type="GeneID" id="38120760"/>
<evidence type="ECO:0000256" key="5">
    <source>
        <dbReference type="ARBA" id="ARBA00023163"/>
    </source>
</evidence>
<protein>
    <recommendedName>
        <fullName evidence="13">Zn(2)-C6 fungal-type domain-containing protein</fullName>
    </recommendedName>
</protein>
<dbReference type="InterPro" id="IPR013087">
    <property type="entry name" value="Znf_C2H2_type"/>
</dbReference>
<evidence type="ECO:0000256" key="3">
    <source>
        <dbReference type="ARBA" id="ARBA00023015"/>
    </source>
</evidence>
<dbReference type="CDD" id="cd00067">
    <property type="entry name" value="GAL4"/>
    <property type="match status" value="1"/>
</dbReference>
<feature type="region of interest" description="Disordered" evidence="8">
    <location>
        <begin position="263"/>
        <end position="310"/>
    </location>
</feature>
<feature type="compositionally biased region" description="Polar residues" evidence="8">
    <location>
        <begin position="268"/>
        <end position="277"/>
    </location>
</feature>
<dbReference type="InterPro" id="IPR001138">
    <property type="entry name" value="Zn2Cys6_DnaBD"/>
</dbReference>
<keyword evidence="1" id="KW-0479">Metal-binding</keyword>
<reference evidence="11 12" key="1">
    <citation type="journal article" date="2018" name="IMA Fungus">
        <title>IMA Genome-F 9: Draft genome sequence of Annulohypoxylon stygium, Aspergillus mulundensis, Berkeleyomyces basicola (syn. Thielaviopsis basicola), Ceratocystis smalleyi, two Cercospora beticola strains, Coleophoma cylindrospora, Fusarium fracticaudum, Phialophora cf. hyalina, and Morchella septimelata.</title>
        <authorList>
            <person name="Wingfield B.D."/>
            <person name="Bills G.F."/>
            <person name="Dong Y."/>
            <person name="Huang W."/>
            <person name="Nel W.J."/>
            <person name="Swalarsk-Parry B.S."/>
            <person name="Vaghefi N."/>
            <person name="Wilken P.M."/>
            <person name="An Z."/>
            <person name="de Beer Z.W."/>
            <person name="De Vos L."/>
            <person name="Chen L."/>
            <person name="Duong T.A."/>
            <person name="Gao Y."/>
            <person name="Hammerbacher A."/>
            <person name="Kikkert J.R."/>
            <person name="Li Y."/>
            <person name="Li H."/>
            <person name="Li K."/>
            <person name="Li Q."/>
            <person name="Liu X."/>
            <person name="Ma X."/>
            <person name="Naidoo K."/>
            <person name="Pethybridge S.J."/>
            <person name="Sun J."/>
            <person name="Steenkamp E.T."/>
            <person name="van der Nest M.A."/>
            <person name="van Wyk S."/>
            <person name="Wingfield M.J."/>
            <person name="Xiong C."/>
            <person name="Yue Q."/>
            <person name="Zhang X."/>
        </authorList>
    </citation>
    <scope>NUCLEOTIDE SEQUENCE [LARGE SCALE GENOMIC DNA]</scope>
    <source>
        <strain evidence="11 12">DSM 5745</strain>
    </source>
</reference>
<evidence type="ECO:0000256" key="1">
    <source>
        <dbReference type="ARBA" id="ARBA00022723"/>
    </source>
</evidence>
<keyword evidence="12" id="KW-1185">Reference proteome</keyword>
<dbReference type="SUPFAM" id="SSF57701">
    <property type="entry name" value="Zn2/Cys6 DNA-binding domain"/>
    <property type="match status" value="1"/>
</dbReference>
<dbReference type="GO" id="GO:0008270">
    <property type="term" value="F:zinc ion binding"/>
    <property type="evidence" value="ECO:0007669"/>
    <property type="project" value="UniProtKB-KW"/>
</dbReference>
<evidence type="ECO:0000259" key="9">
    <source>
        <dbReference type="PROSITE" id="PS50048"/>
    </source>
</evidence>
<evidence type="ECO:0000259" key="10">
    <source>
        <dbReference type="PROSITE" id="PS50157"/>
    </source>
</evidence>
<evidence type="ECO:0000256" key="6">
    <source>
        <dbReference type="ARBA" id="ARBA00023242"/>
    </source>
</evidence>
<dbReference type="SMART" id="SM00066">
    <property type="entry name" value="GAL4"/>
    <property type="match status" value="1"/>
</dbReference>
<dbReference type="Gene3D" id="4.10.240.10">
    <property type="entry name" value="Zn(2)-C6 fungal-type DNA-binding domain"/>
    <property type="match status" value="1"/>
</dbReference>
<keyword evidence="7" id="KW-0863">Zinc-finger</keyword>
<evidence type="ECO:0000256" key="4">
    <source>
        <dbReference type="ARBA" id="ARBA00023125"/>
    </source>
</evidence>
<feature type="compositionally biased region" description="Low complexity" evidence="8">
    <location>
        <begin position="278"/>
        <end position="302"/>
    </location>
</feature>
<dbReference type="PROSITE" id="PS50157">
    <property type="entry name" value="ZINC_FINGER_C2H2_2"/>
    <property type="match status" value="1"/>
</dbReference>
<gene>
    <name evidence="11" type="ORF">DSM5745_10390</name>
</gene>
<dbReference type="Proteomes" id="UP000256690">
    <property type="component" value="Unassembled WGS sequence"/>
</dbReference>
<proteinExistence type="predicted"/>
<evidence type="ECO:0000256" key="7">
    <source>
        <dbReference type="PROSITE-ProRule" id="PRU00042"/>
    </source>
</evidence>
<keyword evidence="5" id="KW-0804">Transcription</keyword>
<feature type="domain" description="C2H2-type" evidence="10">
    <location>
        <begin position="48"/>
        <end position="79"/>
    </location>
</feature>
<dbReference type="GO" id="GO:0000981">
    <property type="term" value="F:DNA-binding transcription factor activity, RNA polymerase II-specific"/>
    <property type="evidence" value="ECO:0007669"/>
    <property type="project" value="InterPro"/>
</dbReference>
<sequence>MLIPDLTLSSHITSKMEPQSYNGSTPWNSDFIPGPAPQQSSVNAESEFRCGICNKTYSRRDLRDRHRRRCIKTIGKERPSKRKSCETCARKKLRCSMARPACSRCLQIGIQCLYPRSVIPVQHQRQDRHESSPGESWMSSTLEASFGGAGTIQPFLIQDLESGGLSQMNRNGSGFRGAGALVPEFADPVVGAGVFTNIDMFQDPALLAPISWNEEFSLSSQSLGQDEEILDSISRNHSTSGSFQCHFDAQAAGGGAAQSVLRLFDHPNPNSHPAATMSSLSSNTGSSLPDTSASGSDSSATSIRAPSTPFNPSASTQLIFAHDFHPKPPYNPSTLYQDVLSTLRSYPSLILQRDHWSPFVHHQLYRCSTGGMAKPMGVALACVSAHAGSYGSSHGFVDKLINSERAQLVRNFPTYLDTPENCIATVHAVCIYQVLGLLGHEFSPAAVKQSQEMQGEMEKGREECEREAEMHSSFLLKMARRLYNHHRTAILTPHSTELNWERWKFAESLRRNIFFANIINIVGSRAGKLNGAYFEPLDDEMVLNLPLPAPECMWRACSLREWLGAREYALRFRQSEAESRMDSGPEGEGGNTRLTQTLKGLIEAEEEGRLDVKALLPLTRVILASVKIAPAGGCL</sequence>
<dbReference type="PROSITE" id="PS00463">
    <property type="entry name" value="ZN2_CY6_FUNGAL_1"/>
    <property type="match status" value="1"/>
</dbReference>
<keyword evidence="4" id="KW-0238">DNA-binding</keyword>
<keyword evidence="3" id="KW-0805">Transcription regulation</keyword>
<dbReference type="InterPro" id="IPR036864">
    <property type="entry name" value="Zn2-C6_fun-type_DNA-bd_sf"/>
</dbReference>
<dbReference type="PROSITE" id="PS50048">
    <property type="entry name" value="ZN2_CY6_FUNGAL_2"/>
    <property type="match status" value="1"/>
</dbReference>
<dbReference type="OrthoDB" id="5423818at2759"/>
<dbReference type="PANTHER" id="PTHR47660">
    <property type="entry name" value="TRANSCRIPTION FACTOR WITH C2H2 AND ZN(2)-CYS(6) DNA BINDING DOMAIN (EUROFUNG)-RELATED-RELATED"/>
    <property type="match status" value="1"/>
</dbReference>
<dbReference type="STRING" id="1810919.A0A3D8QJ29"/>
<name>A0A3D8QJ29_9EURO</name>
<dbReference type="PANTHER" id="PTHR47660:SF3">
    <property type="entry name" value="FINGER DOMAIN PROTEIN, PUTATIVE (AFU_ORTHOLOGUE AFUA_4G03310)-RELATED"/>
    <property type="match status" value="1"/>
</dbReference>
<evidence type="ECO:0000256" key="8">
    <source>
        <dbReference type="SAM" id="MobiDB-lite"/>
    </source>
</evidence>
<dbReference type="RefSeq" id="XP_026598849.1">
    <property type="nucleotide sequence ID" value="XM_026752406.1"/>
</dbReference>
<keyword evidence="6" id="KW-0539">Nucleus</keyword>
<evidence type="ECO:0008006" key="13">
    <source>
        <dbReference type="Google" id="ProtNLM"/>
    </source>
</evidence>
<evidence type="ECO:0000256" key="2">
    <source>
        <dbReference type="ARBA" id="ARBA00022833"/>
    </source>
</evidence>
<feature type="domain" description="Zn(2)-C6 fungal-type" evidence="9">
    <location>
        <begin position="84"/>
        <end position="114"/>
    </location>
</feature>
<dbReference type="EMBL" id="PVWQ01000016">
    <property type="protein sequence ID" value="RDW61718.1"/>
    <property type="molecule type" value="Genomic_DNA"/>
</dbReference>